<keyword evidence="1" id="KW-0347">Helicase</keyword>
<sequence>MGALARPALSSRFRGICGDQCSGLAHSATRLLSLTAFSQRPSIGKAEHIMMRPVLRGLRASKTIPTIPGSRRIIFGAPRNILCGPRFSFGCSRNYATQPVQLRDYQLECIQSVVSALKNGHKRVGISLATGGGKTVIFTQLIQHIEPTSVKATQTLILAHRRELVEQAARHCINAYPGKTVEIDMAKSHASGVADITIASVMSLQRDERLGKYNPENFKLVLVDEAHHIVAQGYMKVLEHFGLSAKRSDSPNLVGVSATFSRFDGLRLGTAIDEIVYHKDYVDMIDEKWLSGVVFTTVKSTADISKVKKQSGGGDFVTSELSSAVNTDQVNDVTVRSWLAKAGDRKSTLVFCVDLAHVAGLTQKFRQYGLDARFVTGDTHKLARGEILDAFKRGEFPVLLNCGVFTEGTDIPNIDCVILARPTRSRNLLVQMIGRGMRLHKGKENCHVMDMVASLETGIVTVPTLFGLDPGELVSSASVDDMKSTKERKEAEKIRQENAYDEATPVVSQGVPQKITFTEYDSVFDLISDTSGERHIHAISQYSWVQVGHDKFVLTSGSGTYLRLMKDEKDDAQDLDSSFWRAFVVRALPASVSKAPYAQPHEILKATNFTDAVHGADSYAQKNFLHVMISRRQRWRGGPPTEGQLKFLNKLRAEDDKLTVNDIKKGKAADMITKIKHGARGRFADLQTTKRRKERQVAQHEQEVERRRRECVTVGPVAS</sequence>
<keyword evidence="6" id="KW-1185">Reference proteome</keyword>
<dbReference type="CDD" id="cd18032">
    <property type="entry name" value="DEXHc_RE_I_III_res"/>
    <property type="match status" value="1"/>
</dbReference>
<evidence type="ECO:0000259" key="4">
    <source>
        <dbReference type="PROSITE" id="PS51194"/>
    </source>
</evidence>
<dbReference type="GO" id="GO:0005759">
    <property type="term" value="C:mitochondrial matrix"/>
    <property type="evidence" value="ECO:0007669"/>
    <property type="project" value="TreeGrafter"/>
</dbReference>
<dbReference type="Pfam" id="PF00271">
    <property type="entry name" value="Helicase_C"/>
    <property type="match status" value="1"/>
</dbReference>
<keyword evidence="2" id="KW-0175">Coiled coil</keyword>
<dbReference type="GO" id="GO:0032042">
    <property type="term" value="P:mitochondrial DNA metabolic process"/>
    <property type="evidence" value="ECO:0007669"/>
    <property type="project" value="TreeGrafter"/>
</dbReference>
<dbReference type="GO" id="GO:0005524">
    <property type="term" value="F:ATP binding"/>
    <property type="evidence" value="ECO:0007669"/>
    <property type="project" value="InterPro"/>
</dbReference>
<protein>
    <recommendedName>
        <fullName evidence="7">Mitochondrial ATP-dependent helicase irc3</fullName>
    </recommendedName>
</protein>
<name>A0AAD9W7B2_PHOAM</name>
<dbReference type="InterPro" id="IPR001650">
    <property type="entry name" value="Helicase_C-like"/>
</dbReference>
<evidence type="ECO:0000313" key="6">
    <source>
        <dbReference type="Proteomes" id="UP001265746"/>
    </source>
</evidence>
<dbReference type="InterPro" id="IPR014001">
    <property type="entry name" value="Helicase_ATP-bd"/>
</dbReference>
<keyword evidence="1" id="KW-0547">Nucleotide-binding</keyword>
<keyword evidence="1" id="KW-0378">Hydrolase</keyword>
<dbReference type="Pfam" id="PF04851">
    <property type="entry name" value="ResIII"/>
    <property type="match status" value="1"/>
</dbReference>
<dbReference type="EMBL" id="JAUJFL010000001">
    <property type="protein sequence ID" value="KAK2613661.1"/>
    <property type="molecule type" value="Genomic_DNA"/>
</dbReference>
<dbReference type="Proteomes" id="UP001265746">
    <property type="component" value="Unassembled WGS sequence"/>
</dbReference>
<feature type="domain" description="Helicase C-terminal" evidence="4">
    <location>
        <begin position="334"/>
        <end position="512"/>
    </location>
</feature>
<proteinExistence type="predicted"/>
<evidence type="ECO:0008006" key="7">
    <source>
        <dbReference type="Google" id="ProtNLM"/>
    </source>
</evidence>
<dbReference type="InterPro" id="IPR027417">
    <property type="entry name" value="P-loop_NTPase"/>
</dbReference>
<evidence type="ECO:0000256" key="1">
    <source>
        <dbReference type="ARBA" id="ARBA00022806"/>
    </source>
</evidence>
<dbReference type="InterPro" id="IPR006935">
    <property type="entry name" value="Helicase/UvrB_N"/>
</dbReference>
<feature type="coiled-coil region" evidence="2">
    <location>
        <begin position="683"/>
        <end position="710"/>
    </location>
</feature>
<keyword evidence="1" id="KW-0067">ATP-binding</keyword>
<organism evidence="5 6">
    <name type="scientific">Phomopsis amygdali</name>
    <name type="common">Fusicoccum amygdali</name>
    <dbReference type="NCBI Taxonomy" id="1214568"/>
    <lineage>
        <taxon>Eukaryota</taxon>
        <taxon>Fungi</taxon>
        <taxon>Dikarya</taxon>
        <taxon>Ascomycota</taxon>
        <taxon>Pezizomycotina</taxon>
        <taxon>Sordariomycetes</taxon>
        <taxon>Sordariomycetidae</taxon>
        <taxon>Diaporthales</taxon>
        <taxon>Diaporthaceae</taxon>
        <taxon>Diaporthe</taxon>
    </lineage>
</organism>
<evidence type="ECO:0000313" key="5">
    <source>
        <dbReference type="EMBL" id="KAK2613665.1"/>
    </source>
</evidence>
<feature type="domain" description="Helicase ATP-binding" evidence="3">
    <location>
        <begin position="115"/>
        <end position="278"/>
    </location>
</feature>
<reference evidence="5" key="1">
    <citation type="submission" date="2023-06" db="EMBL/GenBank/DDBJ databases">
        <authorList>
            <person name="Noh H."/>
        </authorList>
    </citation>
    <scope>NUCLEOTIDE SEQUENCE</scope>
    <source>
        <strain evidence="5">DUCC20226</strain>
    </source>
</reference>
<dbReference type="PROSITE" id="PS51194">
    <property type="entry name" value="HELICASE_CTER"/>
    <property type="match status" value="1"/>
</dbReference>
<evidence type="ECO:0000259" key="3">
    <source>
        <dbReference type="PROSITE" id="PS51192"/>
    </source>
</evidence>
<dbReference type="GO" id="GO:0036121">
    <property type="term" value="F:double-stranded DNA helicase activity"/>
    <property type="evidence" value="ECO:0007669"/>
    <property type="project" value="TreeGrafter"/>
</dbReference>
<dbReference type="InterPro" id="IPR050742">
    <property type="entry name" value="Helicase_Restrict-Modif_Enz"/>
</dbReference>
<dbReference type="GO" id="GO:0000403">
    <property type="term" value="F:Y-form DNA binding"/>
    <property type="evidence" value="ECO:0007669"/>
    <property type="project" value="TreeGrafter"/>
</dbReference>
<dbReference type="PANTHER" id="PTHR47396:SF1">
    <property type="entry name" value="ATP-DEPENDENT HELICASE IRC3-RELATED"/>
    <property type="match status" value="1"/>
</dbReference>
<dbReference type="SMART" id="SM00487">
    <property type="entry name" value="DEXDc"/>
    <property type="match status" value="1"/>
</dbReference>
<dbReference type="Gene3D" id="3.40.50.300">
    <property type="entry name" value="P-loop containing nucleotide triphosphate hydrolases"/>
    <property type="match status" value="2"/>
</dbReference>
<gene>
    <name evidence="5" type="ORF">N8I77_000560</name>
</gene>
<dbReference type="GO" id="GO:0070125">
    <property type="term" value="P:mitochondrial translational elongation"/>
    <property type="evidence" value="ECO:0007669"/>
    <property type="project" value="TreeGrafter"/>
</dbReference>
<dbReference type="SMART" id="SM00490">
    <property type="entry name" value="HELICc"/>
    <property type="match status" value="1"/>
</dbReference>
<dbReference type="PANTHER" id="PTHR47396">
    <property type="entry name" value="TYPE I RESTRICTION ENZYME ECOKI R PROTEIN"/>
    <property type="match status" value="1"/>
</dbReference>
<accession>A0AAD9W7B2</accession>
<dbReference type="PROSITE" id="PS51192">
    <property type="entry name" value="HELICASE_ATP_BIND_1"/>
    <property type="match status" value="1"/>
</dbReference>
<dbReference type="SUPFAM" id="SSF52540">
    <property type="entry name" value="P-loop containing nucleoside triphosphate hydrolases"/>
    <property type="match status" value="1"/>
</dbReference>
<dbReference type="AlphaFoldDB" id="A0AAD9W7B2"/>
<dbReference type="CDD" id="cd18799">
    <property type="entry name" value="SF2_C_EcoAI-like"/>
    <property type="match status" value="1"/>
</dbReference>
<comment type="caution">
    <text evidence="5">The sequence shown here is derived from an EMBL/GenBank/DDBJ whole genome shotgun (WGS) entry which is preliminary data.</text>
</comment>
<dbReference type="GO" id="GO:0061749">
    <property type="term" value="F:forked DNA-dependent helicase activity"/>
    <property type="evidence" value="ECO:0007669"/>
    <property type="project" value="TreeGrafter"/>
</dbReference>
<dbReference type="GO" id="GO:0016787">
    <property type="term" value="F:hydrolase activity"/>
    <property type="evidence" value="ECO:0007669"/>
    <property type="project" value="InterPro"/>
</dbReference>
<evidence type="ECO:0000256" key="2">
    <source>
        <dbReference type="SAM" id="Coils"/>
    </source>
</evidence>
<dbReference type="EMBL" id="JAUJFL010000001">
    <property type="protein sequence ID" value="KAK2613665.1"/>
    <property type="molecule type" value="Genomic_DNA"/>
</dbReference>